<proteinExistence type="predicted"/>
<organism evidence="2 3">
    <name type="scientific">Funneliformis mosseae</name>
    <name type="common">Endomycorrhizal fungus</name>
    <name type="synonym">Glomus mosseae</name>
    <dbReference type="NCBI Taxonomy" id="27381"/>
    <lineage>
        <taxon>Eukaryota</taxon>
        <taxon>Fungi</taxon>
        <taxon>Fungi incertae sedis</taxon>
        <taxon>Mucoromycota</taxon>
        <taxon>Glomeromycotina</taxon>
        <taxon>Glomeromycetes</taxon>
        <taxon>Glomerales</taxon>
        <taxon>Glomeraceae</taxon>
        <taxon>Funneliformis</taxon>
    </lineage>
</organism>
<feature type="non-terminal residue" evidence="2">
    <location>
        <position position="1"/>
    </location>
</feature>
<evidence type="ECO:0000256" key="1">
    <source>
        <dbReference type="SAM" id="MobiDB-lite"/>
    </source>
</evidence>
<keyword evidence="3" id="KW-1185">Reference proteome</keyword>
<dbReference type="AlphaFoldDB" id="A0A9N9HUI6"/>
<dbReference type="EMBL" id="CAJVPP010009696">
    <property type="protein sequence ID" value="CAG8706461.1"/>
    <property type="molecule type" value="Genomic_DNA"/>
</dbReference>
<dbReference type="Proteomes" id="UP000789375">
    <property type="component" value="Unassembled WGS sequence"/>
</dbReference>
<reference evidence="2" key="1">
    <citation type="submission" date="2021-06" db="EMBL/GenBank/DDBJ databases">
        <authorList>
            <person name="Kallberg Y."/>
            <person name="Tangrot J."/>
            <person name="Rosling A."/>
        </authorList>
    </citation>
    <scope>NUCLEOTIDE SEQUENCE</scope>
    <source>
        <strain evidence="2">87-6 pot B 2015</strain>
    </source>
</reference>
<name>A0A9N9HUI6_FUNMO</name>
<gene>
    <name evidence="2" type="ORF">FMOSSE_LOCUS14053</name>
</gene>
<protein>
    <submittedName>
        <fullName evidence="2">6465_t:CDS:1</fullName>
    </submittedName>
</protein>
<evidence type="ECO:0000313" key="2">
    <source>
        <dbReference type="EMBL" id="CAG8706461.1"/>
    </source>
</evidence>
<evidence type="ECO:0000313" key="3">
    <source>
        <dbReference type="Proteomes" id="UP000789375"/>
    </source>
</evidence>
<feature type="region of interest" description="Disordered" evidence="1">
    <location>
        <begin position="1"/>
        <end position="40"/>
    </location>
</feature>
<accession>A0A9N9HUI6</accession>
<comment type="caution">
    <text evidence="2">The sequence shown here is derived from an EMBL/GenBank/DDBJ whole genome shotgun (WGS) entry which is preliminary data.</text>
</comment>
<feature type="compositionally biased region" description="Acidic residues" evidence="1">
    <location>
        <begin position="23"/>
        <end position="32"/>
    </location>
</feature>
<sequence>PIDSENALDTKANIVDKNNDKSDFDDDIEESQIQDRLDND</sequence>